<feature type="region of interest" description="Disordered" evidence="1">
    <location>
        <begin position="1"/>
        <end position="49"/>
    </location>
</feature>
<accession>A0AAV9TWD4</accession>
<gene>
    <name evidence="3" type="ORF">TWF696_003632</name>
</gene>
<protein>
    <recommendedName>
        <fullName evidence="2">VOC domain-containing protein</fullName>
    </recommendedName>
</protein>
<dbReference type="AlphaFoldDB" id="A0AAV9TWD4"/>
<dbReference type="InterPro" id="IPR004360">
    <property type="entry name" value="Glyas_Fos-R_dOase_dom"/>
</dbReference>
<dbReference type="InterPro" id="IPR052164">
    <property type="entry name" value="Anthracycline_SecMetBiosynth"/>
</dbReference>
<dbReference type="Gene3D" id="3.10.180.10">
    <property type="entry name" value="2,3-Dihydroxybiphenyl 1,2-Dioxygenase, domain 1"/>
    <property type="match status" value="1"/>
</dbReference>
<organism evidence="3 4">
    <name type="scientific">Orbilia brochopaga</name>
    <dbReference type="NCBI Taxonomy" id="3140254"/>
    <lineage>
        <taxon>Eukaryota</taxon>
        <taxon>Fungi</taxon>
        <taxon>Dikarya</taxon>
        <taxon>Ascomycota</taxon>
        <taxon>Pezizomycotina</taxon>
        <taxon>Orbiliomycetes</taxon>
        <taxon>Orbiliales</taxon>
        <taxon>Orbiliaceae</taxon>
        <taxon>Orbilia</taxon>
    </lineage>
</organism>
<evidence type="ECO:0000313" key="4">
    <source>
        <dbReference type="Proteomes" id="UP001375240"/>
    </source>
</evidence>
<keyword evidence="4" id="KW-1185">Reference proteome</keyword>
<feature type="domain" description="VOC" evidence="2">
    <location>
        <begin position="124"/>
        <end position="243"/>
    </location>
</feature>
<dbReference type="EMBL" id="JAVHNQ010000019">
    <property type="protein sequence ID" value="KAK6329769.1"/>
    <property type="molecule type" value="Genomic_DNA"/>
</dbReference>
<feature type="region of interest" description="Disordered" evidence="1">
    <location>
        <begin position="74"/>
        <end position="113"/>
    </location>
</feature>
<name>A0AAV9TWD4_9PEZI</name>
<evidence type="ECO:0000256" key="1">
    <source>
        <dbReference type="SAM" id="MobiDB-lite"/>
    </source>
</evidence>
<comment type="caution">
    <text evidence="3">The sequence shown here is derived from an EMBL/GenBank/DDBJ whole genome shotgun (WGS) entry which is preliminary data.</text>
</comment>
<dbReference type="PANTHER" id="PTHR33993">
    <property type="entry name" value="GLYOXALASE-RELATED"/>
    <property type="match status" value="1"/>
</dbReference>
<dbReference type="Proteomes" id="UP001375240">
    <property type="component" value="Unassembled WGS sequence"/>
</dbReference>
<dbReference type="PROSITE" id="PS51819">
    <property type="entry name" value="VOC"/>
    <property type="match status" value="1"/>
</dbReference>
<evidence type="ECO:0000259" key="2">
    <source>
        <dbReference type="PROSITE" id="PS51819"/>
    </source>
</evidence>
<sequence length="252" mass="26694">MASEKRSADVTEPTPNVDSPVKKKVKADDDDIVLGEGPEADTNGHAEPIVEDTVVDAPAAEPEAEVPAQVIVQTEAGGAPEAEAEAEPEPMVVEEKEAEPAPTNGTETKTDDAAASWTPPPFGSVCWIQIPAVDVARGKKFYEDAFDFSFKPNPEGYKEEDIAMFTLNQMGGMLTGGICKAVENSTPGGGTVLYFMVEDVDKALAKIEGLGGKTREAKKPEGKHGLMGLFEDTEGNVHGVYQLATASEEAKE</sequence>
<dbReference type="InterPro" id="IPR037523">
    <property type="entry name" value="VOC_core"/>
</dbReference>
<dbReference type="SUPFAM" id="SSF54593">
    <property type="entry name" value="Glyoxalase/Bleomycin resistance protein/Dihydroxybiphenyl dioxygenase"/>
    <property type="match status" value="1"/>
</dbReference>
<dbReference type="CDD" id="cd07247">
    <property type="entry name" value="SgaA_N_like"/>
    <property type="match status" value="1"/>
</dbReference>
<reference evidence="3 4" key="1">
    <citation type="submission" date="2019-10" db="EMBL/GenBank/DDBJ databases">
        <authorList>
            <person name="Palmer J.M."/>
        </authorList>
    </citation>
    <scope>NUCLEOTIDE SEQUENCE [LARGE SCALE GENOMIC DNA]</scope>
    <source>
        <strain evidence="3 4">TWF696</strain>
    </source>
</reference>
<dbReference type="InterPro" id="IPR029068">
    <property type="entry name" value="Glyas_Bleomycin-R_OHBP_Dase"/>
</dbReference>
<dbReference type="Pfam" id="PF00903">
    <property type="entry name" value="Glyoxalase"/>
    <property type="match status" value="1"/>
</dbReference>
<evidence type="ECO:0000313" key="3">
    <source>
        <dbReference type="EMBL" id="KAK6329769.1"/>
    </source>
</evidence>
<proteinExistence type="predicted"/>